<dbReference type="InterPro" id="IPR009078">
    <property type="entry name" value="Ferritin-like_SF"/>
</dbReference>
<dbReference type="InterPro" id="IPR010287">
    <property type="entry name" value="DUF892_YciF-like"/>
</dbReference>
<organism evidence="1">
    <name type="scientific">uncultured Alphaproteobacteria bacterium</name>
    <dbReference type="NCBI Taxonomy" id="91750"/>
    <lineage>
        <taxon>Bacteria</taxon>
        <taxon>Pseudomonadati</taxon>
        <taxon>Pseudomonadota</taxon>
        <taxon>Alphaproteobacteria</taxon>
        <taxon>environmental samples</taxon>
    </lineage>
</organism>
<dbReference type="AlphaFoldDB" id="A0A212KM32"/>
<dbReference type="PANTHER" id="PTHR30565:SF9">
    <property type="entry name" value="PROTEIN YCIF"/>
    <property type="match status" value="1"/>
</dbReference>
<evidence type="ECO:0000313" key="1">
    <source>
        <dbReference type="EMBL" id="SBW12727.1"/>
    </source>
</evidence>
<name>A0A212KM32_9PROT</name>
<dbReference type="CDD" id="cd07909">
    <property type="entry name" value="YciF"/>
    <property type="match status" value="1"/>
</dbReference>
<accession>A0A212KM32</accession>
<sequence length="168" mass="18716">MPKEKGLQELFHDTLRDVYYAERKIVTALQKMKRAALAEELETAFERHREQTQGQIERLQRVFEIIGKPARGKTCEAIEGLIGETEEVIDEYNGSAALDAGLIGCAQAVEHYEISRYGTLRRWAEELGLAEAAGLLNETLKEEAETDAALTKLAERVANDRAKAGKVA</sequence>
<dbReference type="SUPFAM" id="SSF47240">
    <property type="entry name" value="Ferritin-like"/>
    <property type="match status" value="1"/>
</dbReference>
<protein>
    <submittedName>
        <fullName evidence="1">Protein YciF</fullName>
    </submittedName>
</protein>
<dbReference type="EMBL" id="FLUO01000003">
    <property type="protein sequence ID" value="SBW12727.1"/>
    <property type="molecule type" value="Genomic_DNA"/>
</dbReference>
<proteinExistence type="predicted"/>
<dbReference type="PANTHER" id="PTHR30565">
    <property type="entry name" value="PROTEIN YCIF"/>
    <property type="match status" value="1"/>
</dbReference>
<gene>
    <name evidence="1" type="primary">yciF</name>
    <name evidence="1" type="ORF">KL86APRO_30218</name>
</gene>
<dbReference type="InterPro" id="IPR047114">
    <property type="entry name" value="YciF"/>
</dbReference>
<reference evidence="1" key="1">
    <citation type="submission" date="2016-04" db="EMBL/GenBank/DDBJ databases">
        <authorList>
            <person name="Evans L.H."/>
            <person name="Alamgir A."/>
            <person name="Owens N."/>
            <person name="Weber N.D."/>
            <person name="Virtaneva K."/>
            <person name="Barbian K."/>
            <person name="Babar A."/>
            <person name="Rosenke K."/>
        </authorList>
    </citation>
    <scope>NUCLEOTIDE SEQUENCE</scope>
    <source>
        <strain evidence="1">86</strain>
    </source>
</reference>
<dbReference type="Pfam" id="PF05974">
    <property type="entry name" value="DUF892"/>
    <property type="match status" value="1"/>
</dbReference>
<dbReference type="Gene3D" id="1.20.1260.10">
    <property type="match status" value="1"/>
</dbReference>
<dbReference type="InterPro" id="IPR012347">
    <property type="entry name" value="Ferritin-like"/>
</dbReference>